<dbReference type="PROSITE" id="PS51898">
    <property type="entry name" value="TYR_RECOMBINASE"/>
    <property type="match status" value="1"/>
</dbReference>
<dbReference type="Gene3D" id="1.10.150.130">
    <property type="match status" value="1"/>
</dbReference>
<feature type="domain" description="Tyr recombinase" evidence="4">
    <location>
        <begin position="194"/>
        <end position="375"/>
    </location>
</feature>
<dbReference type="InterPro" id="IPR013762">
    <property type="entry name" value="Integrase-like_cat_sf"/>
</dbReference>
<accession>A0A5C1E7Z1</accession>
<evidence type="ECO:0000256" key="1">
    <source>
        <dbReference type="ARBA" id="ARBA00023125"/>
    </source>
</evidence>
<proteinExistence type="predicted"/>
<dbReference type="GO" id="GO:0015074">
    <property type="term" value="P:DNA integration"/>
    <property type="evidence" value="ECO:0007669"/>
    <property type="project" value="InterPro"/>
</dbReference>
<dbReference type="EMBL" id="CP022579">
    <property type="protein sequence ID" value="QEL64735.1"/>
    <property type="molecule type" value="Genomic_DNA"/>
</dbReference>
<organism evidence="5 6">
    <name type="scientific">Oryzomicrobium terrae</name>
    <dbReference type="NCBI Taxonomy" id="1735038"/>
    <lineage>
        <taxon>Bacteria</taxon>
        <taxon>Pseudomonadati</taxon>
        <taxon>Pseudomonadota</taxon>
        <taxon>Betaproteobacteria</taxon>
        <taxon>Rhodocyclales</taxon>
        <taxon>Rhodocyclaceae</taxon>
        <taxon>Oryzomicrobium</taxon>
    </lineage>
</organism>
<feature type="region of interest" description="Disordered" evidence="3">
    <location>
        <begin position="132"/>
        <end position="156"/>
    </location>
</feature>
<dbReference type="InterPro" id="IPR010998">
    <property type="entry name" value="Integrase_recombinase_N"/>
</dbReference>
<dbReference type="GO" id="GO:0003677">
    <property type="term" value="F:DNA binding"/>
    <property type="evidence" value="ECO:0007669"/>
    <property type="project" value="UniProtKB-KW"/>
</dbReference>
<feature type="compositionally biased region" description="Basic and acidic residues" evidence="3">
    <location>
        <begin position="132"/>
        <end position="145"/>
    </location>
</feature>
<keyword evidence="6" id="KW-1185">Reference proteome</keyword>
<keyword evidence="2" id="KW-0233">DNA recombination</keyword>
<dbReference type="Proteomes" id="UP000323671">
    <property type="component" value="Chromosome"/>
</dbReference>
<evidence type="ECO:0000313" key="5">
    <source>
        <dbReference type="EMBL" id="QEL64735.1"/>
    </source>
</evidence>
<reference evidence="5 6" key="1">
    <citation type="submission" date="2017-07" db="EMBL/GenBank/DDBJ databases">
        <title>Complete genome sequence of Oryzomicrobium terrae TPP412.</title>
        <authorList>
            <person name="Chiu L.-W."/>
            <person name="Lo K.-J."/>
            <person name="Tsai Y.-M."/>
            <person name="Lin S.-S."/>
            <person name="Kuo C.-H."/>
            <person name="Liu C.-T."/>
        </authorList>
    </citation>
    <scope>NUCLEOTIDE SEQUENCE [LARGE SCALE GENOMIC DNA]</scope>
    <source>
        <strain evidence="5 6">TPP412</strain>
    </source>
</reference>
<dbReference type="Gene3D" id="1.10.443.10">
    <property type="entry name" value="Intergrase catalytic core"/>
    <property type="match status" value="1"/>
</dbReference>
<evidence type="ECO:0000256" key="3">
    <source>
        <dbReference type="SAM" id="MobiDB-lite"/>
    </source>
</evidence>
<protein>
    <recommendedName>
        <fullName evidence="4">Tyr recombinase domain-containing protein</fullName>
    </recommendedName>
</protein>
<dbReference type="Pfam" id="PF00589">
    <property type="entry name" value="Phage_integrase"/>
    <property type="match status" value="1"/>
</dbReference>
<dbReference type="InterPro" id="IPR011010">
    <property type="entry name" value="DNA_brk_join_enz"/>
</dbReference>
<dbReference type="InterPro" id="IPR002104">
    <property type="entry name" value="Integrase_catalytic"/>
</dbReference>
<evidence type="ECO:0000313" key="6">
    <source>
        <dbReference type="Proteomes" id="UP000323671"/>
    </source>
</evidence>
<gene>
    <name evidence="5" type="ORF">OTERR_12590</name>
</gene>
<dbReference type="AlphaFoldDB" id="A0A5C1E7Z1"/>
<dbReference type="RefSeq" id="WP_149425187.1">
    <property type="nucleotide sequence ID" value="NZ_CP022579.1"/>
</dbReference>
<dbReference type="GO" id="GO:0006310">
    <property type="term" value="P:DNA recombination"/>
    <property type="evidence" value="ECO:0007669"/>
    <property type="project" value="UniProtKB-KW"/>
</dbReference>
<dbReference type="SUPFAM" id="SSF56349">
    <property type="entry name" value="DNA breaking-rejoining enzymes"/>
    <property type="match status" value="1"/>
</dbReference>
<name>A0A5C1E7Z1_9RHOO</name>
<evidence type="ECO:0000259" key="4">
    <source>
        <dbReference type="PROSITE" id="PS51898"/>
    </source>
</evidence>
<keyword evidence="1" id="KW-0238">DNA-binding</keyword>
<sequence length="375" mass="42053">MGRKPTVNLHLPPGMRIKKGAKGKTWFYLDHGQGQDGKRRWGPLGSDFYEALRSYASKVETAKGPAVTVPELLKRWSTETAPGRPKGTVDDIRYALPPLLKFFGEPPAPLDQVDPVHIRQYLDWRVSEAVKEKQEKNSARAKEGKPPLASTGREGHARANREIAWLSAAWNWARDRGITKALNPTVGIKRHKEKGRDIYVEDDELALILVHADEPLQEAIDLAYLTAQRPSDLRQIMETDIRNGTIELEQDKTGAKLRVEVVGALAELIDRIKARKATIKGVRSLALVCNEKGQPMGKHALRYRFDKAREAAAKAADNAPMAERIRAIQFRDLRAKAASDIESLKKAQLLLGHTTEGMTEHYRRKRRGLKVAPVK</sequence>
<dbReference type="KEGG" id="otr:OTERR_12590"/>
<evidence type="ECO:0000256" key="2">
    <source>
        <dbReference type="ARBA" id="ARBA00023172"/>
    </source>
</evidence>